<evidence type="ECO:0000256" key="1">
    <source>
        <dbReference type="SAM" id="MobiDB-lite"/>
    </source>
</evidence>
<proteinExistence type="predicted"/>
<comment type="caution">
    <text evidence="2">The sequence shown here is derived from an EMBL/GenBank/DDBJ whole genome shotgun (WGS) entry which is preliminary data.</text>
</comment>
<reference evidence="2" key="1">
    <citation type="submission" date="2016-03" db="EMBL/GenBank/DDBJ databases">
        <title>Mechanisms controlling the formation of the plant cell surface in tip-growing cells are functionally conserved among land plants.</title>
        <authorList>
            <person name="Honkanen S."/>
            <person name="Jones V.A."/>
            <person name="Morieri G."/>
            <person name="Champion C."/>
            <person name="Hetherington A.J."/>
            <person name="Kelly S."/>
            <person name="Saint-Marcoux D."/>
            <person name="Proust H."/>
            <person name="Prescott H."/>
            <person name="Dolan L."/>
        </authorList>
    </citation>
    <scope>NUCLEOTIDE SEQUENCE [LARGE SCALE GENOMIC DNA]</scope>
    <source>
        <tissue evidence="2">Whole gametophyte</tissue>
    </source>
</reference>
<dbReference type="EMBL" id="LVLJ01000036">
    <property type="protein sequence ID" value="OAE35916.1"/>
    <property type="molecule type" value="Genomic_DNA"/>
</dbReference>
<gene>
    <name evidence="2" type="ORF">AXG93_879s1060</name>
</gene>
<evidence type="ECO:0000313" key="3">
    <source>
        <dbReference type="Proteomes" id="UP000077202"/>
    </source>
</evidence>
<protein>
    <submittedName>
        <fullName evidence="2">Uncharacterized protein</fullName>
    </submittedName>
</protein>
<name>A0A176WUE8_MARPO</name>
<dbReference type="AlphaFoldDB" id="A0A176WUE8"/>
<evidence type="ECO:0000313" key="2">
    <source>
        <dbReference type="EMBL" id="OAE35916.1"/>
    </source>
</evidence>
<keyword evidence="3" id="KW-1185">Reference proteome</keyword>
<feature type="compositionally biased region" description="Low complexity" evidence="1">
    <location>
        <begin position="62"/>
        <end position="74"/>
    </location>
</feature>
<accession>A0A176WUE8</accession>
<dbReference type="Proteomes" id="UP000077202">
    <property type="component" value="Unassembled WGS sequence"/>
</dbReference>
<organism evidence="2 3">
    <name type="scientific">Marchantia polymorpha subsp. ruderalis</name>
    <dbReference type="NCBI Taxonomy" id="1480154"/>
    <lineage>
        <taxon>Eukaryota</taxon>
        <taxon>Viridiplantae</taxon>
        <taxon>Streptophyta</taxon>
        <taxon>Embryophyta</taxon>
        <taxon>Marchantiophyta</taxon>
        <taxon>Marchantiopsida</taxon>
        <taxon>Marchantiidae</taxon>
        <taxon>Marchantiales</taxon>
        <taxon>Marchantiaceae</taxon>
        <taxon>Marchantia</taxon>
    </lineage>
</organism>
<feature type="region of interest" description="Disordered" evidence="1">
    <location>
        <begin position="1"/>
        <end position="81"/>
    </location>
</feature>
<sequence>MLGHMHGAPRQLQQQQREELKLGIGVADDEDDGDADAERPSPKFAKCNHFRESVLSEVPQHDGTPGDPSGPTPTKLGTRPR</sequence>